<dbReference type="RefSeq" id="WP_121156803.1">
    <property type="nucleotide sequence ID" value="NZ_RBKT01000001.1"/>
</dbReference>
<protein>
    <submittedName>
        <fullName evidence="1">Uncharacterized protein</fullName>
    </submittedName>
</protein>
<name>A0A495JGL7_9ACTN</name>
<dbReference type="EMBL" id="RBKT01000001">
    <property type="protein sequence ID" value="RKR88146.1"/>
    <property type="molecule type" value="Genomic_DNA"/>
</dbReference>
<gene>
    <name evidence="1" type="ORF">BDK92_2453</name>
</gene>
<organism evidence="1 2">
    <name type="scientific">Micromonospora pisi</name>
    <dbReference type="NCBI Taxonomy" id="589240"/>
    <lineage>
        <taxon>Bacteria</taxon>
        <taxon>Bacillati</taxon>
        <taxon>Actinomycetota</taxon>
        <taxon>Actinomycetes</taxon>
        <taxon>Micromonosporales</taxon>
        <taxon>Micromonosporaceae</taxon>
        <taxon>Micromonospora</taxon>
    </lineage>
</organism>
<dbReference type="AlphaFoldDB" id="A0A495JGL7"/>
<keyword evidence="2" id="KW-1185">Reference proteome</keyword>
<comment type="caution">
    <text evidence="1">The sequence shown here is derived from an EMBL/GenBank/DDBJ whole genome shotgun (WGS) entry which is preliminary data.</text>
</comment>
<sequence>MRAREGGGAGGNRLFVVLPLVSLTDMCMMTTHALINVAASSAAWGPLLAPRPRVRRTALACQDAPTAG</sequence>
<accession>A0A495JGL7</accession>
<evidence type="ECO:0000313" key="1">
    <source>
        <dbReference type="EMBL" id="RKR88146.1"/>
    </source>
</evidence>
<proteinExistence type="predicted"/>
<dbReference type="Proteomes" id="UP000277671">
    <property type="component" value="Unassembled WGS sequence"/>
</dbReference>
<reference evidence="1 2" key="1">
    <citation type="submission" date="2018-10" db="EMBL/GenBank/DDBJ databases">
        <title>Sequencing the genomes of 1000 actinobacteria strains.</title>
        <authorList>
            <person name="Klenk H.-P."/>
        </authorList>
    </citation>
    <scope>NUCLEOTIDE SEQUENCE [LARGE SCALE GENOMIC DNA]</scope>
    <source>
        <strain evidence="1 2">DSM 45175</strain>
    </source>
</reference>
<evidence type="ECO:0000313" key="2">
    <source>
        <dbReference type="Proteomes" id="UP000277671"/>
    </source>
</evidence>